<proteinExistence type="predicted"/>
<protein>
    <submittedName>
        <fullName evidence="2">Uncharacterized protein</fullName>
    </submittedName>
</protein>
<comment type="caution">
    <text evidence="2">The sequence shown here is derived from an EMBL/GenBank/DDBJ whole genome shotgun (WGS) entry which is preliminary data.</text>
</comment>
<feature type="signal peptide" evidence="1">
    <location>
        <begin position="1"/>
        <end position="23"/>
    </location>
</feature>
<sequence length="50" mass="5819">MISSKYIVAFWALLCMLSKACTTHYNVMCWKEEKCCIRMGVLMYETDTGD</sequence>
<dbReference type="Proteomes" id="UP000823388">
    <property type="component" value="Chromosome 3N"/>
</dbReference>
<dbReference type="AlphaFoldDB" id="A0A8T0UCQ3"/>
<keyword evidence="1" id="KW-0732">Signal</keyword>
<reference evidence="2 3" key="1">
    <citation type="submission" date="2020-05" db="EMBL/GenBank/DDBJ databases">
        <title>WGS assembly of Panicum virgatum.</title>
        <authorList>
            <person name="Lovell J.T."/>
            <person name="Jenkins J."/>
            <person name="Shu S."/>
            <person name="Juenger T.E."/>
            <person name="Schmutz J."/>
        </authorList>
    </citation>
    <scope>NUCLEOTIDE SEQUENCE [LARGE SCALE GENOMIC DNA]</scope>
    <source>
        <strain evidence="3">cv. AP13</strain>
    </source>
</reference>
<feature type="chain" id="PRO_5035894341" evidence="1">
    <location>
        <begin position="24"/>
        <end position="50"/>
    </location>
</feature>
<dbReference type="EMBL" id="CM029042">
    <property type="protein sequence ID" value="KAG2621801.1"/>
    <property type="molecule type" value="Genomic_DNA"/>
</dbReference>
<evidence type="ECO:0000256" key="1">
    <source>
        <dbReference type="SAM" id="SignalP"/>
    </source>
</evidence>
<keyword evidence="3" id="KW-1185">Reference proteome</keyword>
<accession>A0A8T0UCQ3</accession>
<name>A0A8T0UCQ3_PANVG</name>
<evidence type="ECO:0000313" key="3">
    <source>
        <dbReference type="Proteomes" id="UP000823388"/>
    </source>
</evidence>
<gene>
    <name evidence="2" type="ORF">PVAP13_3NG305806</name>
</gene>
<evidence type="ECO:0000313" key="2">
    <source>
        <dbReference type="EMBL" id="KAG2621801.1"/>
    </source>
</evidence>
<organism evidence="2 3">
    <name type="scientific">Panicum virgatum</name>
    <name type="common">Blackwell switchgrass</name>
    <dbReference type="NCBI Taxonomy" id="38727"/>
    <lineage>
        <taxon>Eukaryota</taxon>
        <taxon>Viridiplantae</taxon>
        <taxon>Streptophyta</taxon>
        <taxon>Embryophyta</taxon>
        <taxon>Tracheophyta</taxon>
        <taxon>Spermatophyta</taxon>
        <taxon>Magnoliopsida</taxon>
        <taxon>Liliopsida</taxon>
        <taxon>Poales</taxon>
        <taxon>Poaceae</taxon>
        <taxon>PACMAD clade</taxon>
        <taxon>Panicoideae</taxon>
        <taxon>Panicodae</taxon>
        <taxon>Paniceae</taxon>
        <taxon>Panicinae</taxon>
        <taxon>Panicum</taxon>
        <taxon>Panicum sect. Hiantes</taxon>
    </lineage>
</organism>